<feature type="binding site" evidence="25">
    <location>
        <position position="298"/>
    </location>
    <ligand>
        <name>Mg(2+)</name>
        <dbReference type="ChEBI" id="CHEBI:18420"/>
        <label>1</label>
    </ligand>
</feature>
<feature type="binding site" evidence="25">
    <location>
        <position position="300"/>
    </location>
    <ligand>
        <name>Mg(2+)</name>
        <dbReference type="ChEBI" id="CHEBI:18420"/>
        <label>1</label>
    </ligand>
</feature>
<comment type="subunit">
    <text evidence="6">Monomer.</text>
</comment>
<organism evidence="26 27">
    <name type="scientific">Pediculus humanus subsp. corporis</name>
    <name type="common">Body louse</name>
    <dbReference type="NCBI Taxonomy" id="121224"/>
    <lineage>
        <taxon>Eukaryota</taxon>
        <taxon>Metazoa</taxon>
        <taxon>Ecdysozoa</taxon>
        <taxon>Arthropoda</taxon>
        <taxon>Hexapoda</taxon>
        <taxon>Insecta</taxon>
        <taxon>Pterygota</taxon>
        <taxon>Neoptera</taxon>
        <taxon>Paraneoptera</taxon>
        <taxon>Psocodea</taxon>
        <taxon>Troctomorpha</taxon>
        <taxon>Phthiraptera</taxon>
        <taxon>Anoplura</taxon>
        <taxon>Pediculidae</taxon>
        <taxon>Pediculus</taxon>
    </lineage>
</organism>
<keyword evidence="27" id="KW-1185">Reference proteome</keyword>
<dbReference type="InterPro" id="IPR005502">
    <property type="entry name" value="Ribosyl_crysJ1"/>
</dbReference>
<evidence type="ECO:0000256" key="3">
    <source>
        <dbReference type="ARBA" id="ARBA00004305"/>
    </source>
</evidence>
<dbReference type="InParanoid" id="A0A1S4MWN6"/>
<keyword evidence="16" id="KW-0539">Nucleus</keyword>
<dbReference type="GO" id="GO:0046872">
    <property type="term" value="F:metal ion binding"/>
    <property type="evidence" value="ECO:0007669"/>
    <property type="project" value="UniProtKB-KW"/>
</dbReference>
<dbReference type="Gene3D" id="1.10.4080.10">
    <property type="entry name" value="ADP-ribosylation/Crystallin J1"/>
    <property type="match status" value="1"/>
</dbReference>
<keyword evidence="12" id="KW-0378">Hydrolase</keyword>
<dbReference type="FunFam" id="1.10.4080.10:FF:000001">
    <property type="entry name" value="ADP-ribose glycohydrolase ARH3"/>
    <property type="match status" value="1"/>
</dbReference>
<dbReference type="GO" id="GO:0005634">
    <property type="term" value="C:nucleus"/>
    <property type="evidence" value="ECO:0007669"/>
    <property type="project" value="UniProtKB-SubCell"/>
</dbReference>
<evidence type="ECO:0000256" key="12">
    <source>
        <dbReference type="ARBA" id="ARBA00022801"/>
    </source>
</evidence>
<dbReference type="SUPFAM" id="SSF101478">
    <property type="entry name" value="ADP-ribosylglycohydrolase"/>
    <property type="match status" value="1"/>
</dbReference>
<evidence type="ECO:0000256" key="10">
    <source>
        <dbReference type="ARBA" id="ARBA00022723"/>
    </source>
</evidence>
<dbReference type="GO" id="GO:0004649">
    <property type="term" value="F:poly(ADP-ribose) glycohydrolase activity"/>
    <property type="evidence" value="ECO:0007669"/>
    <property type="project" value="UniProtKB-EC"/>
</dbReference>
<name>A0A1S4MWN6_PEDHC</name>
<dbReference type="PANTHER" id="PTHR16222">
    <property type="entry name" value="ADP-RIBOSYLGLYCOHYDROLASE"/>
    <property type="match status" value="1"/>
</dbReference>
<evidence type="ECO:0000256" key="24">
    <source>
        <dbReference type="ARBA" id="ARBA00049015"/>
    </source>
</evidence>
<dbReference type="EC" id="3.2.1.143" evidence="7"/>
<feature type="binding site" evidence="25">
    <location>
        <position position="61"/>
    </location>
    <ligand>
        <name>Mg(2+)</name>
        <dbReference type="ChEBI" id="CHEBI:18420"/>
        <label>1</label>
    </ligand>
</feature>
<evidence type="ECO:0000256" key="6">
    <source>
        <dbReference type="ARBA" id="ARBA00011245"/>
    </source>
</evidence>
<evidence type="ECO:0000256" key="9">
    <source>
        <dbReference type="ARBA" id="ARBA00022490"/>
    </source>
</evidence>
<evidence type="ECO:0000256" key="13">
    <source>
        <dbReference type="ARBA" id="ARBA00022842"/>
    </source>
</evidence>
<keyword evidence="10 25" id="KW-0479">Metal-binding</keyword>
<sequence length="347" mass="38439">MAAVDKVLLASKFRGTLVGALLGDCLGAPYEDVASISKRQLQTYFDKMESTQVKGPFKPYTDDSAMTRCIAKSLIENKVVNETDIATKFVTEFYKEPNRGYGANVISVFDKLLSTKVSDPFGPALQQFNGSGSYGNGAAMRTSPIALFYFDNFSTLTSMCANVSKITHAHKLGINGAILQSLAIRKCLFLNPNEKLDVNRFATELIDEIKNVEKEEDKFNLSKYNYETQLTLMKNFFSKESPPSDEEVVTKLGNSVSSIFSVPTAIYCFLRAQERIPKIDTDNPFRRAIQYAISLGGDTDTIASMTGAIAGAFFGDEIINENLKKECEKMNEAIDLADQLFKLKNII</sequence>
<evidence type="ECO:0000256" key="2">
    <source>
        <dbReference type="ARBA" id="ARBA00004286"/>
    </source>
</evidence>
<evidence type="ECO:0000256" key="19">
    <source>
        <dbReference type="ARBA" id="ARBA00042471"/>
    </source>
</evidence>
<comment type="similarity">
    <text evidence="5">Belongs to the ADP-ribosylglycohydrolase family.</text>
</comment>
<keyword evidence="13 25" id="KW-0460">Magnesium</keyword>
<evidence type="ECO:0000256" key="25">
    <source>
        <dbReference type="PIRSR" id="PIRSR605502-1"/>
    </source>
</evidence>
<evidence type="ECO:0000256" key="17">
    <source>
        <dbReference type="ARBA" id="ARBA00041057"/>
    </source>
</evidence>
<keyword evidence="15" id="KW-0234">DNA repair</keyword>
<reference evidence="26" key="1">
    <citation type="submission" date="2020-05" db="UniProtKB">
        <authorList>
            <consortium name="EnsemblMetazoa"/>
        </authorList>
    </citation>
    <scope>IDENTIFICATION</scope>
    <source>
        <strain evidence="26">USDA</strain>
    </source>
</reference>
<evidence type="ECO:0000256" key="1">
    <source>
        <dbReference type="ARBA" id="ARBA00004123"/>
    </source>
</evidence>
<evidence type="ECO:0000256" key="15">
    <source>
        <dbReference type="ARBA" id="ARBA00023204"/>
    </source>
</evidence>
<keyword evidence="14" id="KW-0496">Mitochondrion</keyword>
<keyword evidence="8" id="KW-0158">Chromosome</keyword>
<dbReference type="VEuPathDB" id="VectorBase:PHUM514110"/>
<accession>A0A1S4MWN6</accession>
<evidence type="ECO:0000256" key="14">
    <source>
        <dbReference type="ARBA" id="ARBA00023128"/>
    </source>
</evidence>
<feature type="binding site" evidence="25">
    <location>
        <position position="62"/>
    </location>
    <ligand>
        <name>Mg(2+)</name>
        <dbReference type="ChEBI" id="CHEBI:18420"/>
        <label>1</label>
    </ligand>
</feature>
<evidence type="ECO:0000256" key="4">
    <source>
        <dbReference type="ARBA" id="ARBA00004496"/>
    </source>
</evidence>
<evidence type="ECO:0000256" key="22">
    <source>
        <dbReference type="ARBA" id="ARBA00043187"/>
    </source>
</evidence>
<evidence type="ECO:0000256" key="23">
    <source>
        <dbReference type="ARBA" id="ARBA00043193"/>
    </source>
</evidence>
<dbReference type="GO" id="GO:0005759">
    <property type="term" value="C:mitochondrial matrix"/>
    <property type="evidence" value="ECO:0007669"/>
    <property type="project" value="UniProtKB-SubCell"/>
</dbReference>
<evidence type="ECO:0000256" key="18">
    <source>
        <dbReference type="ARBA" id="ARBA00042398"/>
    </source>
</evidence>
<dbReference type="AlphaFoldDB" id="A0A1S4MWN6"/>
<dbReference type="GO" id="GO:0006281">
    <property type="term" value="P:DNA repair"/>
    <property type="evidence" value="ECO:0007669"/>
    <property type="project" value="UniProtKB-KW"/>
</dbReference>
<protein>
    <recommendedName>
        <fullName evidence="17">ADP-ribosylhydrolase ARH3</fullName>
        <ecNumber evidence="7">3.2.1.143</ecNumber>
    </recommendedName>
    <alternativeName>
        <fullName evidence="18">ADP-ribose glycohydrolase ARH3</fullName>
    </alternativeName>
    <alternativeName>
        <fullName evidence="19">ADP-ribosylhydrolase 3</fullName>
    </alternativeName>
    <alternativeName>
        <fullName evidence="22">O-acetyl-ADP-ribose deacetylase ARH3</fullName>
    </alternativeName>
    <alternativeName>
        <fullName evidence="23">Poly(ADP-ribose) glycohydrolase ARH3</fullName>
    </alternativeName>
    <alternativeName>
        <fullName evidence="21">[Protein ADP-ribosylarginine] hydrolase-like protein 2</fullName>
    </alternativeName>
    <alternativeName>
        <fullName evidence="20">[Protein ADP-ribosylserine] hydrolase</fullName>
    </alternativeName>
</protein>
<evidence type="ECO:0000313" key="26">
    <source>
        <dbReference type="EnsemblMetazoa" id="PHUM514110-PA"/>
    </source>
</evidence>
<evidence type="ECO:0000313" key="27">
    <source>
        <dbReference type="Proteomes" id="UP000009046"/>
    </source>
</evidence>
<dbReference type="EMBL" id="AAZO01006253">
    <property type="status" value="NOT_ANNOTATED_CDS"/>
    <property type="molecule type" value="Genomic_DNA"/>
</dbReference>
<dbReference type="GO" id="GO:0005694">
    <property type="term" value="C:chromosome"/>
    <property type="evidence" value="ECO:0007669"/>
    <property type="project" value="UniProtKB-SubCell"/>
</dbReference>
<evidence type="ECO:0000256" key="21">
    <source>
        <dbReference type="ARBA" id="ARBA00042850"/>
    </source>
</evidence>
<feature type="binding site" evidence="25">
    <location>
        <position position="301"/>
    </location>
    <ligand>
        <name>Mg(2+)</name>
        <dbReference type="ChEBI" id="CHEBI:18420"/>
        <label>1</label>
    </ligand>
</feature>
<comment type="catalytic activity">
    <reaction evidence="24">
        <text>alpha-NAD(+) + H2O = ADP-D-ribose + nicotinamide + H(+)</text>
        <dbReference type="Rhea" id="RHEA:68792"/>
        <dbReference type="ChEBI" id="CHEBI:15377"/>
        <dbReference type="ChEBI" id="CHEBI:15378"/>
        <dbReference type="ChEBI" id="CHEBI:17154"/>
        <dbReference type="ChEBI" id="CHEBI:57967"/>
        <dbReference type="ChEBI" id="CHEBI:77017"/>
    </reaction>
</comment>
<comment type="cofactor">
    <cofactor evidence="25">
        <name>Mg(2+)</name>
        <dbReference type="ChEBI" id="CHEBI:18420"/>
    </cofactor>
    <text evidence="25">Binds 2 magnesium ions per subunit.</text>
</comment>
<keyword evidence="9" id="KW-0963">Cytoplasm</keyword>
<dbReference type="Pfam" id="PF03747">
    <property type="entry name" value="ADP_ribosyl_GH"/>
    <property type="match status" value="1"/>
</dbReference>
<evidence type="ECO:0000256" key="20">
    <source>
        <dbReference type="ARBA" id="ARBA00042722"/>
    </source>
</evidence>
<proteinExistence type="inferred from homology"/>
<comment type="subcellular location">
    <subcellularLocation>
        <location evidence="2">Chromosome</location>
    </subcellularLocation>
    <subcellularLocation>
        <location evidence="4">Cytoplasm</location>
    </subcellularLocation>
    <subcellularLocation>
        <location evidence="3">Mitochondrion matrix</location>
    </subcellularLocation>
    <subcellularLocation>
        <location evidence="1">Nucleus</location>
    </subcellularLocation>
</comment>
<evidence type="ECO:0000256" key="8">
    <source>
        <dbReference type="ARBA" id="ARBA00022454"/>
    </source>
</evidence>
<dbReference type="Proteomes" id="UP000009046">
    <property type="component" value="Unassembled WGS sequence"/>
</dbReference>
<dbReference type="EnsemblMetazoa" id="PHUM514110-RA">
    <property type="protein sequence ID" value="PHUM514110-PA"/>
    <property type="gene ID" value="PHUM514110"/>
</dbReference>
<evidence type="ECO:0000256" key="16">
    <source>
        <dbReference type="ARBA" id="ARBA00023242"/>
    </source>
</evidence>
<dbReference type="GO" id="GO:0140290">
    <property type="term" value="P:peptidyl-serine ADP-deribosylation"/>
    <property type="evidence" value="ECO:0007669"/>
    <property type="project" value="UniProtKB-ARBA"/>
</dbReference>
<dbReference type="InterPro" id="IPR036705">
    <property type="entry name" value="Ribosyl_crysJ1_sf"/>
</dbReference>
<keyword evidence="11" id="KW-0227">DNA damage</keyword>
<dbReference type="InterPro" id="IPR050792">
    <property type="entry name" value="ADP-ribosylglycohydrolase"/>
</dbReference>
<feature type="binding site" evidence="25">
    <location>
        <position position="63"/>
    </location>
    <ligand>
        <name>Mg(2+)</name>
        <dbReference type="ChEBI" id="CHEBI:18420"/>
        <label>1</label>
    </ligand>
</feature>
<evidence type="ECO:0000256" key="5">
    <source>
        <dbReference type="ARBA" id="ARBA00010702"/>
    </source>
</evidence>
<evidence type="ECO:0000256" key="7">
    <source>
        <dbReference type="ARBA" id="ARBA00012255"/>
    </source>
</evidence>
<evidence type="ECO:0000256" key="11">
    <source>
        <dbReference type="ARBA" id="ARBA00022763"/>
    </source>
</evidence>
<dbReference type="PANTHER" id="PTHR16222:SF24">
    <property type="entry name" value="ADP-RIBOSYLHYDROLASE ARH3"/>
    <property type="match status" value="1"/>
</dbReference>